<dbReference type="Gene3D" id="2.40.10.170">
    <property type="match status" value="1"/>
</dbReference>
<dbReference type="InterPro" id="IPR048792">
    <property type="entry name" value="CarD_C"/>
</dbReference>
<dbReference type="PANTHER" id="PTHR38447:SF1">
    <property type="entry name" value="RNA POLYMERASE-BINDING TRANSCRIPTION FACTOR CARD"/>
    <property type="match status" value="1"/>
</dbReference>
<dbReference type="SUPFAM" id="SSF141259">
    <property type="entry name" value="CarD-like"/>
    <property type="match status" value="1"/>
</dbReference>
<dbReference type="OrthoDB" id="4966216at2"/>
<feature type="compositionally biased region" description="Basic residues" evidence="1">
    <location>
        <begin position="176"/>
        <end position="187"/>
    </location>
</feature>
<gene>
    <name evidence="3" type="ORF">HMPREF9306_00692</name>
</gene>
<dbReference type="Pfam" id="PF21095">
    <property type="entry name" value="CarD_C"/>
    <property type="match status" value="1"/>
</dbReference>
<proteinExistence type="predicted"/>
<evidence type="ECO:0000259" key="2">
    <source>
        <dbReference type="SMART" id="SM01058"/>
    </source>
</evidence>
<dbReference type="STRING" id="883161.HMPREF9306_00692"/>
<evidence type="ECO:0000313" key="3">
    <source>
        <dbReference type="EMBL" id="EPD33161.1"/>
    </source>
</evidence>
<organism evidence="3 4">
    <name type="scientific">Propionimicrobium lymphophilum ACS-093-V-SCH5</name>
    <dbReference type="NCBI Taxonomy" id="883161"/>
    <lineage>
        <taxon>Bacteria</taxon>
        <taxon>Bacillati</taxon>
        <taxon>Actinomycetota</taxon>
        <taxon>Actinomycetes</taxon>
        <taxon>Propionibacteriales</taxon>
        <taxon>Propionibacteriaceae</taxon>
        <taxon>Propionimicrobium</taxon>
    </lineage>
</organism>
<feature type="region of interest" description="Disordered" evidence="1">
    <location>
        <begin position="166"/>
        <end position="187"/>
    </location>
</feature>
<dbReference type="InterPro" id="IPR052531">
    <property type="entry name" value="CarD-like_regulator"/>
</dbReference>
<evidence type="ECO:0000313" key="4">
    <source>
        <dbReference type="Proteomes" id="UP000014417"/>
    </source>
</evidence>
<dbReference type="PATRIC" id="fig|883161.3.peg.692"/>
<reference evidence="3 4" key="1">
    <citation type="submission" date="2013-04" db="EMBL/GenBank/DDBJ databases">
        <title>The Genome Sequence of Propionimicrobium lymphophilum ACS-093-V-SCH5.</title>
        <authorList>
            <consortium name="The Broad Institute Genomics Platform"/>
            <person name="Earl A."/>
            <person name="Ward D."/>
            <person name="Feldgarden M."/>
            <person name="Gevers D."/>
            <person name="Saerens B."/>
            <person name="Vaneechoutte M."/>
            <person name="Walker B."/>
            <person name="Young S."/>
            <person name="Zeng Q."/>
            <person name="Gargeya S."/>
            <person name="Fitzgerald M."/>
            <person name="Haas B."/>
            <person name="Abouelleil A."/>
            <person name="Allen A.W."/>
            <person name="Alvarado L."/>
            <person name="Arachchi H.M."/>
            <person name="Berlin A.M."/>
            <person name="Chapman S.B."/>
            <person name="Gainer-Dewar J."/>
            <person name="Goldberg J."/>
            <person name="Griggs A."/>
            <person name="Gujja S."/>
            <person name="Hansen M."/>
            <person name="Howarth C."/>
            <person name="Imamovic A."/>
            <person name="Ireland A."/>
            <person name="Larimer J."/>
            <person name="McCowan C."/>
            <person name="Murphy C."/>
            <person name="Pearson M."/>
            <person name="Poon T.W."/>
            <person name="Priest M."/>
            <person name="Roberts A."/>
            <person name="Saif S."/>
            <person name="Shea T."/>
            <person name="Sisk P."/>
            <person name="Sykes S."/>
            <person name="Wortman J."/>
            <person name="Nusbaum C."/>
            <person name="Birren B."/>
        </authorList>
    </citation>
    <scope>NUCLEOTIDE SEQUENCE [LARGE SCALE GENOMIC DNA]</scope>
    <source>
        <strain evidence="3 4">ACS-093-V-SCH5</strain>
    </source>
</reference>
<accession>S2W1Z9</accession>
<feature type="domain" description="CarD-like/TRCF RNAP-interacting" evidence="2">
    <location>
        <begin position="2"/>
        <end position="112"/>
    </location>
</feature>
<dbReference type="InterPro" id="IPR042215">
    <property type="entry name" value="CarD-like_C"/>
</dbReference>
<keyword evidence="4" id="KW-1185">Reference proteome</keyword>
<dbReference type="RefSeq" id="WP_016455536.1">
    <property type="nucleotide sequence ID" value="NZ_KE150269.1"/>
</dbReference>
<dbReference type="HOGENOM" id="CLU_048259_1_2_11"/>
<evidence type="ECO:0000256" key="1">
    <source>
        <dbReference type="SAM" id="MobiDB-lite"/>
    </source>
</evidence>
<comment type="caution">
    <text evidence="3">The sequence shown here is derived from an EMBL/GenBank/DDBJ whole genome shotgun (WGS) entry which is preliminary data.</text>
</comment>
<dbReference type="InterPro" id="IPR036101">
    <property type="entry name" value="CarD-like/TRCF_RID_sf"/>
</dbReference>
<dbReference type="AlphaFoldDB" id="S2W1Z9"/>
<dbReference type="Proteomes" id="UP000014417">
    <property type="component" value="Unassembled WGS sequence"/>
</dbReference>
<dbReference type="SMART" id="SM01058">
    <property type="entry name" value="CarD_TRCF"/>
    <property type="match status" value="1"/>
</dbReference>
<dbReference type="PANTHER" id="PTHR38447">
    <property type="entry name" value="TRANSCRIPTION FACTOR YDEB-RELATED"/>
    <property type="match status" value="1"/>
</dbReference>
<dbReference type="GO" id="GO:0009303">
    <property type="term" value="P:rRNA transcription"/>
    <property type="evidence" value="ECO:0007669"/>
    <property type="project" value="TreeGrafter"/>
</dbReference>
<protein>
    <recommendedName>
        <fullName evidence="2">CarD-like/TRCF RNAP-interacting domain-containing protein</fullName>
    </recommendedName>
</protein>
<name>S2W1Z9_9ACTN</name>
<dbReference type="EMBL" id="AGZR01000005">
    <property type="protein sequence ID" value="EPD33161.1"/>
    <property type="molecule type" value="Genomic_DNA"/>
</dbReference>
<dbReference type="Pfam" id="PF02559">
    <property type="entry name" value="CarD_TRCF_RID"/>
    <property type="match status" value="1"/>
</dbReference>
<dbReference type="InterPro" id="IPR003711">
    <property type="entry name" value="CarD-like/TRCF_RID"/>
</dbReference>
<sequence>MQLKVGQVVIHPHHGPAEVTDLYTRTVKGEEVEYADLEVQGNKLHVSLPVKNAEEIGIRDVAGREELGELTDVLCAPTVNEEKQWSRRYKANRAAMATGDPLQLATVVRDLVRRRERSSLSLGERDLLREASAPLIAEIAIAMKVSEEEAQEAMFSMIMEESDQVLDSIDKSEKKPAKKATKKTAKK</sequence>
<dbReference type="Gene3D" id="1.20.58.1290">
    <property type="entry name" value="CarD-like, C-terminal domain"/>
    <property type="match status" value="1"/>
</dbReference>